<proteinExistence type="predicted"/>
<reference evidence="1" key="2">
    <citation type="journal article" date="2015" name="Data Brief">
        <title>Shoot transcriptome of the giant reed, Arundo donax.</title>
        <authorList>
            <person name="Barrero R.A."/>
            <person name="Guerrero F.D."/>
            <person name="Moolhuijzen P."/>
            <person name="Goolsby J.A."/>
            <person name="Tidwell J."/>
            <person name="Bellgard S.E."/>
            <person name="Bellgard M.I."/>
        </authorList>
    </citation>
    <scope>NUCLEOTIDE SEQUENCE</scope>
    <source>
        <tissue evidence="1">Shoot tissue taken approximately 20 cm above the soil surface</tissue>
    </source>
</reference>
<evidence type="ECO:0000313" key="1">
    <source>
        <dbReference type="EMBL" id="JAD27698.1"/>
    </source>
</evidence>
<dbReference type="AlphaFoldDB" id="A0A0A8YPK8"/>
<reference evidence="1" key="1">
    <citation type="submission" date="2014-09" db="EMBL/GenBank/DDBJ databases">
        <authorList>
            <person name="Magalhaes I.L.F."/>
            <person name="Oliveira U."/>
            <person name="Santos F.R."/>
            <person name="Vidigal T.H.D.A."/>
            <person name="Brescovit A.D."/>
            <person name="Santos A.J."/>
        </authorList>
    </citation>
    <scope>NUCLEOTIDE SEQUENCE</scope>
    <source>
        <tissue evidence="1">Shoot tissue taken approximately 20 cm above the soil surface</tissue>
    </source>
</reference>
<accession>A0A0A8YPK8</accession>
<sequence length="32" mass="3859">MRKPVPCKADQFRRCVHISGFRIIVHIHEVWV</sequence>
<protein>
    <submittedName>
        <fullName evidence="1">Uncharacterized protein</fullName>
    </submittedName>
</protein>
<dbReference type="EMBL" id="GBRH01270197">
    <property type="protein sequence ID" value="JAD27698.1"/>
    <property type="molecule type" value="Transcribed_RNA"/>
</dbReference>
<name>A0A0A8YPK8_ARUDO</name>
<organism evidence="1">
    <name type="scientific">Arundo donax</name>
    <name type="common">Giant reed</name>
    <name type="synonym">Donax arundinaceus</name>
    <dbReference type="NCBI Taxonomy" id="35708"/>
    <lineage>
        <taxon>Eukaryota</taxon>
        <taxon>Viridiplantae</taxon>
        <taxon>Streptophyta</taxon>
        <taxon>Embryophyta</taxon>
        <taxon>Tracheophyta</taxon>
        <taxon>Spermatophyta</taxon>
        <taxon>Magnoliopsida</taxon>
        <taxon>Liliopsida</taxon>
        <taxon>Poales</taxon>
        <taxon>Poaceae</taxon>
        <taxon>PACMAD clade</taxon>
        <taxon>Arundinoideae</taxon>
        <taxon>Arundineae</taxon>
        <taxon>Arundo</taxon>
    </lineage>
</organism>